<dbReference type="Proteomes" id="UP000054466">
    <property type="component" value="Unassembled WGS sequence"/>
</dbReference>
<organism evidence="2 3">
    <name type="scientific">Cladophialophora immunda</name>
    <dbReference type="NCBI Taxonomy" id="569365"/>
    <lineage>
        <taxon>Eukaryota</taxon>
        <taxon>Fungi</taxon>
        <taxon>Dikarya</taxon>
        <taxon>Ascomycota</taxon>
        <taxon>Pezizomycotina</taxon>
        <taxon>Eurotiomycetes</taxon>
        <taxon>Chaetothyriomycetidae</taxon>
        <taxon>Chaetothyriales</taxon>
        <taxon>Herpotrichiellaceae</taxon>
        <taxon>Cladophialophora</taxon>
    </lineage>
</organism>
<dbReference type="GeneID" id="27344343"/>
<dbReference type="RefSeq" id="XP_016249542.1">
    <property type="nucleotide sequence ID" value="XM_016392023.1"/>
</dbReference>
<evidence type="ECO:0000313" key="2">
    <source>
        <dbReference type="EMBL" id="KIW29326.1"/>
    </source>
</evidence>
<reference evidence="2 3" key="1">
    <citation type="submission" date="2015-01" db="EMBL/GenBank/DDBJ databases">
        <title>The Genome Sequence of Cladophialophora immunda CBS83496.</title>
        <authorList>
            <consortium name="The Broad Institute Genomics Platform"/>
            <person name="Cuomo C."/>
            <person name="de Hoog S."/>
            <person name="Gorbushina A."/>
            <person name="Stielow B."/>
            <person name="Teixiera M."/>
            <person name="Abouelleil A."/>
            <person name="Chapman S.B."/>
            <person name="Priest M."/>
            <person name="Young S.K."/>
            <person name="Wortman J."/>
            <person name="Nusbaum C."/>
            <person name="Birren B."/>
        </authorList>
    </citation>
    <scope>NUCLEOTIDE SEQUENCE [LARGE SCALE GENOMIC DNA]</scope>
    <source>
        <strain evidence="2 3">CBS 83496</strain>
    </source>
</reference>
<proteinExistence type="predicted"/>
<gene>
    <name evidence="2" type="ORF">PV07_05149</name>
</gene>
<name>A0A0D1ZMY8_9EURO</name>
<dbReference type="OrthoDB" id="5389929at2759"/>
<evidence type="ECO:0000313" key="3">
    <source>
        <dbReference type="Proteomes" id="UP000054466"/>
    </source>
</evidence>
<keyword evidence="3" id="KW-1185">Reference proteome</keyword>
<feature type="domain" description="DUF7708" evidence="1">
    <location>
        <begin position="96"/>
        <end position="229"/>
    </location>
</feature>
<dbReference type="EMBL" id="KN847042">
    <property type="protein sequence ID" value="KIW29326.1"/>
    <property type="molecule type" value="Genomic_DNA"/>
</dbReference>
<dbReference type="Pfam" id="PF24809">
    <property type="entry name" value="DUF7708"/>
    <property type="match status" value="1"/>
</dbReference>
<evidence type="ECO:0000259" key="1">
    <source>
        <dbReference type="Pfam" id="PF24809"/>
    </source>
</evidence>
<sequence length="540" mass="61841">MTCQATISSSSSKRFSEKDLETIKASEIKQTRFKELVVANKAYSGAEKNAVKITSVTEFYAFWESTVEARKDFDDRHERGCGLWSRNYQKSASVVRSFVKDFSPILDVVRDFAAPYGGVAIGTISVLFAVAASKNEMEMSLASAINEITDRLPGLNLYKHIYNDNHELDTKLQGRIVSAYEIFIEFCIEATQYYKRKGLRRWLSALGSPSDLRDKITETQKVIQEIRRICDELVDKNIHLIKQLNLEQKATILRLEEEVDQLLKAQDNHVLTEIQHSLGLSSFSGENHRKQLEQYRRALYNDDHLNAPYFEQMQGRRLEAFRACNEYQSWSNSKHPCLLILSGHNDNSIRYLDHCWVSPVAMTLIADLSNGDNDRIHGCYVFSSRGESLCHAFSVVLLQLFSKRSTVLRNKSQCDELRAELNNLRQFHIAEGKPASNNETKKLSTFERVALRAIDFFSESDQVHIILDRADRCCDLFKGVDHRKALFKLLVKLVEAARCNLKVLAVVNGDQWNIETRRDELGQRMDGRVILHTAVQGMRD</sequence>
<dbReference type="VEuPathDB" id="FungiDB:PV07_05149"/>
<protein>
    <recommendedName>
        <fullName evidence="1">DUF7708 domain-containing protein</fullName>
    </recommendedName>
</protein>
<dbReference type="AlphaFoldDB" id="A0A0D1ZMY8"/>
<dbReference type="STRING" id="569365.A0A0D1ZMY8"/>
<accession>A0A0D1ZMY8</accession>
<dbReference type="InterPro" id="IPR056125">
    <property type="entry name" value="DUF7708"/>
</dbReference>